<reference evidence="4" key="1">
    <citation type="journal article" date="2019" name="Int. J. Syst. Evol. Microbiol.">
        <title>The Global Catalogue of Microorganisms (GCM) 10K type strain sequencing project: providing services to taxonomists for standard genome sequencing and annotation.</title>
        <authorList>
            <consortium name="The Broad Institute Genomics Platform"/>
            <consortium name="The Broad Institute Genome Sequencing Center for Infectious Disease"/>
            <person name="Wu L."/>
            <person name="Ma J."/>
        </authorList>
    </citation>
    <scope>NUCLEOTIDE SEQUENCE [LARGE SCALE GENOMIC DNA]</scope>
    <source>
        <strain evidence="4">JCM 17137</strain>
    </source>
</reference>
<keyword evidence="2" id="KW-0812">Transmembrane</keyword>
<keyword evidence="2" id="KW-1133">Transmembrane helix</keyword>
<feature type="compositionally biased region" description="Basic residues" evidence="1">
    <location>
        <begin position="262"/>
        <end position="274"/>
    </location>
</feature>
<feature type="compositionally biased region" description="Low complexity" evidence="1">
    <location>
        <begin position="226"/>
        <end position="242"/>
    </location>
</feature>
<dbReference type="RefSeq" id="WP_344966871.1">
    <property type="nucleotide sequence ID" value="NZ_BAABDD010000002.1"/>
</dbReference>
<keyword evidence="4" id="KW-1185">Reference proteome</keyword>
<feature type="transmembrane region" description="Helical" evidence="2">
    <location>
        <begin position="9"/>
        <end position="27"/>
    </location>
</feature>
<accession>A0ABP7EZV5</accession>
<sequence>MAGHLRRQVLFFAPLPLPVAAVVALLVGGQLSASGWTVLLALSVAVASMLMACIVQPTPLPENLSPEASVRRSLHRFRQITALRIGLSAVPVLVGAAASLVGGGMLPLAAAVTLYWPQLLLALPGYFTVSRARHSMEAWGTKAYLWAGLALPTSVRWPLITWLRPRLQAWLLRARALLARLRAAATASTPPTSENTADSGATDAPPAETAEDSPRESEPSPPTPPASSSSLIPGLPILPTGSAEVSSRPVARRRQEATRPTPRSRRSGRPKAKN</sequence>
<feature type="compositionally biased region" description="Polar residues" evidence="1">
    <location>
        <begin position="186"/>
        <end position="199"/>
    </location>
</feature>
<dbReference type="EMBL" id="BAABDD010000002">
    <property type="protein sequence ID" value="GAA3727518.1"/>
    <property type="molecule type" value="Genomic_DNA"/>
</dbReference>
<evidence type="ECO:0000313" key="3">
    <source>
        <dbReference type="EMBL" id="GAA3727518.1"/>
    </source>
</evidence>
<comment type="caution">
    <text evidence="3">The sequence shown here is derived from an EMBL/GenBank/DDBJ whole genome shotgun (WGS) entry which is preliminary data.</text>
</comment>
<feature type="transmembrane region" description="Helical" evidence="2">
    <location>
        <begin position="33"/>
        <end position="55"/>
    </location>
</feature>
<gene>
    <name evidence="3" type="ORF">GCM10022402_05230</name>
</gene>
<protein>
    <submittedName>
        <fullName evidence="3">Uncharacterized protein</fullName>
    </submittedName>
</protein>
<feature type="transmembrane region" description="Helical" evidence="2">
    <location>
        <begin position="81"/>
        <end position="102"/>
    </location>
</feature>
<name>A0ABP7EZV5_9ACTN</name>
<evidence type="ECO:0000256" key="1">
    <source>
        <dbReference type="SAM" id="MobiDB-lite"/>
    </source>
</evidence>
<feature type="transmembrane region" description="Helical" evidence="2">
    <location>
        <begin position="108"/>
        <end position="129"/>
    </location>
</feature>
<organism evidence="3 4">
    <name type="scientific">Salinactinospora qingdaonensis</name>
    <dbReference type="NCBI Taxonomy" id="702744"/>
    <lineage>
        <taxon>Bacteria</taxon>
        <taxon>Bacillati</taxon>
        <taxon>Actinomycetota</taxon>
        <taxon>Actinomycetes</taxon>
        <taxon>Streptosporangiales</taxon>
        <taxon>Nocardiopsidaceae</taxon>
        <taxon>Salinactinospora</taxon>
    </lineage>
</organism>
<feature type="region of interest" description="Disordered" evidence="1">
    <location>
        <begin position="184"/>
        <end position="274"/>
    </location>
</feature>
<dbReference type="Proteomes" id="UP001500908">
    <property type="component" value="Unassembled WGS sequence"/>
</dbReference>
<keyword evidence="2" id="KW-0472">Membrane</keyword>
<evidence type="ECO:0000313" key="4">
    <source>
        <dbReference type="Proteomes" id="UP001500908"/>
    </source>
</evidence>
<evidence type="ECO:0000256" key="2">
    <source>
        <dbReference type="SAM" id="Phobius"/>
    </source>
</evidence>
<proteinExistence type="predicted"/>